<organism evidence="2 3">
    <name type="scientific">Flavobacterium panici</name>
    <dbReference type="NCBI Taxonomy" id="2654843"/>
    <lineage>
        <taxon>Bacteria</taxon>
        <taxon>Pseudomonadati</taxon>
        <taxon>Bacteroidota</taxon>
        <taxon>Flavobacteriia</taxon>
        <taxon>Flavobacteriales</taxon>
        <taxon>Flavobacteriaceae</taxon>
        <taxon>Flavobacterium</taxon>
    </lineage>
</organism>
<gene>
    <name evidence="2" type="ORF">FLAPXU55_01714</name>
</gene>
<feature type="chain" id="PRO_5040243209" description="YD repeat-containing protein" evidence="1">
    <location>
        <begin position="21"/>
        <end position="1113"/>
    </location>
</feature>
<dbReference type="InterPro" id="IPR031325">
    <property type="entry name" value="RHS_repeat"/>
</dbReference>
<dbReference type="EMBL" id="CAIJDE010000036">
    <property type="protein sequence ID" value="CAC9974021.1"/>
    <property type="molecule type" value="Genomic_DNA"/>
</dbReference>
<proteinExistence type="predicted"/>
<dbReference type="Pfam" id="PF05593">
    <property type="entry name" value="RHS_repeat"/>
    <property type="match status" value="1"/>
</dbReference>
<dbReference type="Gene3D" id="2.180.10.10">
    <property type="entry name" value="RHS repeat-associated core"/>
    <property type="match status" value="1"/>
</dbReference>
<comment type="caution">
    <text evidence="2">The sequence shown here is derived from an EMBL/GenBank/DDBJ whole genome shotgun (WGS) entry which is preliminary data.</text>
</comment>
<protein>
    <recommendedName>
        <fullName evidence="4">YD repeat-containing protein</fullName>
    </recommendedName>
</protein>
<feature type="signal peptide" evidence="1">
    <location>
        <begin position="1"/>
        <end position="20"/>
    </location>
</feature>
<evidence type="ECO:0000313" key="2">
    <source>
        <dbReference type="EMBL" id="CAC9974021.1"/>
    </source>
</evidence>
<sequence>MKRKRLISLLITILSTNLYSQNLDTAYPHVVSMTPEAAEFAKYGDSPVSYYTGTPNINIPLYEIDVDGFKLPINLSYHATGIRVDQEATWVGLGWSLDVGSRISRTVKSVDDFLLGVADNNYKDCEKGYYDAPDIGSLVDNQYGTRMEPGLACYYTGVMGDIVNYLKYDPEPDIFYYNLPHMSGKFILDKSRGAVLFDKSHNLKIEVTKASGSVSFKIIDNEGNQYLYNQWEITRTYSSLGWLNKNTETFDTKYDSDPSSFTEWSPFRIACETFFDVNKQNPYPMVTSWCLSKIITSKGNEINFVYDTEIQYLPTQESCENYNYNKQSSLYYYKSKVVNTALRLKTISGDFGRIEFIGSDRFDIKGTSKKLDQISIYNNINAVIKSYKFDYSYFNNDYAGSAQYEHVFKRLKLNKVTEYSGSTPLNGGHKFHYFGGSFPAKNSKNVDYWGFQNGGNYGEKYYVGLKINNVNYSGVKKDANFDKTIIGTLKKITYPTGGTEEYKYEPHLIPSGFFENHTYEPLSSTNSIMEDIPVYNKYSTEYLWGDYPSTRVYTFQISSPTTLKITGSIESSTGAKDPTYQYRNSAVNPLGRIRKISPAANTLFTYECPYVYEYVYGSAPLGQGSEASLAVKEYALDAGTYEFTAYTPPRDVLVYWRLYYQNTITRTPGVPTPNYKAGGIRISEIKTDAKTRRFSYQTGLMLSEPVLYYLGRRAGIPSNIGSCLVQVSESKTPLSTFSQGNSIGYDWVEEYILDDDDDTSTVRYNFFNNTESDKFDDNFPDSPAYLNYTNGLLKSIEKFGTKMSGGPNTLVEKEEFEYTSTYSNVIKAFRDRGQKKFDSDLLPYFYKVEWPLKTKLTNTLKTDDNKSIVTETNYSYNTRDLLKSTSYTVDNTQIVEKIKYPFDFTDAVNVALTAKNMTGVPVENLTLKNNIVTQAVKTEYFNSSGLYLPKTIYKGEFDTAVSESAYTSYYKPFISFDSYGVKGKLQQFKRTNGTDTYYVWGYNNQYPIAKLENFTAANAAAIQSTITAAVNASNADNTLALENTLRTTLTNLRNAAPNAMVTTYTYDPLIGITSMTDPKGYTVYYEYDAFNRLKQVKDAEGKIVSKNEYNYKP</sequence>
<dbReference type="AlphaFoldDB" id="A0A9N8J1Z6"/>
<keyword evidence="3" id="KW-1185">Reference proteome</keyword>
<evidence type="ECO:0000313" key="3">
    <source>
        <dbReference type="Proteomes" id="UP000533639"/>
    </source>
</evidence>
<name>A0A9N8J1Z6_9FLAO</name>
<evidence type="ECO:0008006" key="4">
    <source>
        <dbReference type="Google" id="ProtNLM"/>
    </source>
</evidence>
<dbReference type="RefSeq" id="WP_180857334.1">
    <property type="nucleotide sequence ID" value="NZ_CAIJDE010000036.1"/>
</dbReference>
<reference evidence="2 3" key="1">
    <citation type="submission" date="2020-06" db="EMBL/GenBank/DDBJ databases">
        <authorList>
            <person name="Criscuolo A."/>
        </authorList>
    </citation>
    <scope>NUCLEOTIDE SEQUENCE [LARGE SCALE GENOMIC DNA]</scope>
    <source>
        <strain evidence="2">PXU-55</strain>
    </source>
</reference>
<keyword evidence="1" id="KW-0732">Signal</keyword>
<accession>A0A9N8J1Z6</accession>
<dbReference type="Proteomes" id="UP000533639">
    <property type="component" value="Unassembled WGS sequence"/>
</dbReference>
<evidence type="ECO:0000256" key="1">
    <source>
        <dbReference type="SAM" id="SignalP"/>
    </source>
</evidence>